<reference evidence="5 7" key="2">
    <citation type="submission" date="2023-11" db="EMBL/GenBank/DDBJ databases">
        <title>MicrobeMod: A computational toolkit for identifying prokaryotic methylation and restriction-modification with nanopore sequencing.</title>
        <authorList>
            <person name="Crits-Christoph A."/>
            <person name="Kang S.C."/>
            <person name="Lee H."/>
            <person name="Ostrov N."/>
        </authorList>
    </citation>
    <scope>NUCLEOTIDE SEQUENCE [LARGE SCALE GENOMIC DNA]</scope>
    <source>
        <strain evidence="5 7">ATCC 23090</strain>
    </source>
</reference>
<name>A0A1K1NYK6_9BACT</name>
<feature type="chain" id="PRO_5013358009" evidence="2">
    <location>
        <begin position="20"/>
        <end position="534"/>
    </location>
</feature>
<keyword evidence="7" id="KW-1185">Reference proteome</keyword>
<keyword evidence="1" id="KW-1133">Transmembrane helix</keyword>
<evidence type="ECO:0000256" key="1">
    <source>
        <dbReference type="SAM" id="Phobius"/>
    </source>
</evidence>
<keyword evidence="2" id="KW-0732">Signal</keyword>
<dbReference type="Proteomes" id="UP001326715">
    <property type="component" value="Chromosome"/>
</dbReference>
<feature type="domain" description="DUF6377" evidence="3">
    <location>
        <begin position="257"/>
        <end position="496"/>
    </location>
</feature>
<dbReference type="RefSeq" id="WP_072358686.1">
    <property type="nucleotide sequence ID" value="NZ_CBHWAX010000093.1"/>
</dbReference>
<organism evidence="4 6">
    <name type="scientific">Chitinophaga sancti</name>
    <dbReference type="NCBI Taxonomy" id="1004"/>
    <lineage>
        <taxon>Bacteria</taxon>
        <taxon>Pseudomonadati</taxon>
        <taxon>Bacteroidota</taxon>
        <taxon>Chitinophagia</taxon>
        <taxon>Chitinophagales</taxon>
        <taxon>Chitinophagaceae</taxon>
        <taxon>Chitinophaga</taxon>
    </lineage>
</organism>
<evidence type="ECO:0000256" key="2">
    <source>
        <dbReference type="SAM" id="SignalP"/>
    </source>
</evidence>
<dbReference type="Pfam" id="PF19904">
    <property type="entry name" value="DUF6377"/>
    <property type="match status" value="1"/>
</dbReference>
<dbReference type="EMBL" id="FPIZ01000004">
    <property type="protein sequence ID" value="SFW40353.1"/>
    <property type="molecule type" value="Genomic_DNA"/>
</dbReference>
<feature type="signal peptide" evidence="2">
    <location>
        <begin position="1"/>
        <end position="19"/>
    </location>
</feature>
<dbReference type="OrthoDB" id="1044679at2"/>
<keyword evidence="1" id="KW-0472">Membrane</keyword>
<sequence>MKCKIISLFLLMHYGLLHAFPQNDSLLERLNHTIEQASMYDENKLRQINLLRAELVSTHSLSLREQFEICQQLYEQFKVFKFDSAFAYAQELKSLAEKMRDSARINYAGVKLGFVLLSSGMFRETGDYLAVIDVHKLPDSARAEYYALKSRYYYDLSDYSSDQYFAPEYTRLGGACIDSALVLFKPHSFSYDYNYGLLYQKAGNLDSAAYYYRLAVAHKDLTVHQTAIATSSLGNIFIRTGKKDSAIIMMTIAAMADIQSSTKETTAMFILASLLFKEQDVKNASRYIEYAVADASFYGARLRKVQLSAILPIIEGEKINTVEGQKKMLFVYATIVTLLLLALVWLAIIILKQYKKLQSAQQTITAAHAIQQEINEKLMEANKIKEEYIGYCFQINSAYLDKIKKFKKLADQKLSDNKYSEVKYLVNNIDLKDEREQLFRNFDRIFLRIFPNFVTVFNSFFKEEDQIKLKEDELLNTDLRIFALIRIGINDNVKIAQILEYSVNTIYTYKTKIKNKAIIPKEEFEERLMDIKAL</sequence>
<evidence type="ECO:0000313" key="4">
    <source>
        <dbReference type="EMBL" id="SFW40353.1"/>
    </source>
</evidence>
<dbReference type="InterPro" id="IPR011990">
    <property type="entry name" value="TPR-like_helical_dom_sf"/>
</dbReference>
<accession>A0A1K1NYK6</accession>
<dbReference type="STRING" id="1004.SAMN05661012_01600"/>
<dbReference type="InterPro" id="IPR045957">
    <property type="entry name" value="DUF6377"/>
</dbReference>
<dbReference type="EMBL" id="CP140154">
    <property type="protein sequence ID" value="WQG87568.1"/>
    <property type="molecule type" value="Genomic_DNA"/>
</dbReference>
<feature type="transmembrane region" description="Helical" evidence="1">
    <location>
        <begin position="329"/>
        <end position="351"/>
    </location>
</feature>
<reference evidence="4 6" key="1">
    <citation type="submission" date="2016-11" db="EMBL/GenBank/DDBJ databases">
        <authorList>
            <person name="Jaros S."/>
            <person name="Januszkiewicz K."/>
            <person name="Wedrychowicz H."/>
        </authorList>
    </citation>
    <scope>NUCLEOTIDE SEQUENCE [LARGE SCALE GENOMIC DNA]</scope>
    <source>
        <strain evidence="4 6">DSM 784</strain>
    </source>
</reference>
<evidence type="ECO:0000313" key="5">
    <source>
        <dbReference type="EMBL" id="WQG87568.1"/>
    </source>
</evidence>
<gene>
    <name evidence="4" type="ORF">SAMN05661012_01600</name>
    <name evidence="5" type="ORF">SR876_21830</name>
</gene>
<evidence type="ECO:0000313" key="6">
    <source>
        <dbReference type="Proteomes" id="UP000183788"/>
    </source>
</evidence>
<evidence type="ECO:0000259" key="3">
    <source>
        <dbReference type="Pfam" id="PF19904"/>
    </source>
</evidence>
<proteinExistence type="predicted"/>
<dbReference type="Gene3D" id="1.25.40.10">
    <property type="entry name" value="Tetratricopeptide repeat domain"/>
    <property type="match status" value="1"/>
</dbReference>
<evidence type="ECO:0000313" key="7">
    <source>
        <dbReference type="Proteomes" id="UP001326715"/>
    </source>
</evidence>
<dbReference type="AlphaFoldDB" id="A0A1K1NYK6"/>
<dbReference type="SUPFAM" id="SSF48452">
    <property type="entry name" value="TPR-like"/>
    <property type="match status" value="1"/>
</dbReference>
<protein>
    <submittedName>
        <fullName evidence="5">DUF6377 domain-containing protein</fullName>
    </submittedName>
</protein>
<dbReference type="Proteomes" id="UP000183788">
    <property type="component" value="Unassembled WGS sequence"/>
</dbReference>
<keyword evidence="1" id="KW-0812">Transmembrane</keyword>